<dbReference type="InterPro" id="IPR016181">
    <property type="entry name" value="Acyl_CoA_acyltransferase"/>
</dbReference>
<proteinExistence type="predicted"/>
<comment type="caution">
    <text evidence="2">The sequence shown here is derived from an EMBL/GenBank/DDBJ whole genome shotgun (WGS) entry which is preliminary data.</text>
</comment>
<name>A0A845QR04_9FIRM</name>
<reference evidence="2 3" key="1">
    <citation type="submission" date="2018-08" db="EMBL/GenBank/DDBJ databases">
        <title>Murine metabolic-syndrome-specific gut microbial biobank.</title>
        <authorList>
            <person name="Liu C."/>
        </authorList>
    </citation>
    <scope>NUCLEOTIDE SEQUENCE [LARGE SCALE GENOMIC DNA]</scope>
    <source>
        <strain evidence="2 3">28</strain>
    </source>
</reference>
<evidence type="ECO:0000313" key="2">
    <source>
        <dbReference type="EMBL" id="NBH62458.1"/>
    </source>
</evidence>
<dbReference type="AlphaFoldDB" id="A0A845QR04"/>
<dbReference type="Proteomes" id="UP000446866">
    <property type="component" value="Unassembled WGS sequence"/>
</dbReference>
<organism evidence="2 3">
    <name type="scientific">Anaerotruncus colihominis</name>
    <dbReference type="NCBI Taxonomy" id="169435"/>
    <lineage>
        <taxon>Bacteria</taxon>
        <taxon>Bacillati</taxon>
        <taxon>Bacillota</taxon>
        <taxon>Clostridia</taxon>
        <taxon>Eubacteriales</taxon>
        <taxon>Oscillospiraceae</taxon>
        <taxon>Anaerotruncus</taxon>
    </lineage>
</organism>
<protein>
    <submittedName>
        <fullName evidence="2">N-acetyltransferase</fullName>
    </submittedName>
</protein>
<evidence type="ECO:0000313" key="3">
    <source>
        <dbReference type="Proteomes" id="UP000446866"/>
    </source>
</evidence>
<evidence type="ECO:0000259" key="1">
    <source>
        <dbReference type="PROSITE" id="PS51186"/>
    </source>
</evidence>
<dbReference type="InterPro" id="IPR000182">
    <property type="entry name" value="GNAT_dom"/>
</dbReference>
<feature type="domain" description="N-acetyltransferase" evidence="1">
    <location>
        <begin position="111"/>
        <end position="230"/>
    </location>
</feature>
<gene>
    <name evidence="2" type="ORF">D0435_12440</name>
</gene>
<dbReference type="RefSeq" id="WP_160202745.1">
    <property type="nucleotide sequence ID" value="NZ_QXWK01000025.1"/>
</dbReference>
<dbReference type="EMBL" id="QXWK01000025">
    <property type="protein sequence ID" value="NBH62458.1"/>
    <property type="molecule type" value="Genomic_DNA"/>
</dbReference>
<dbReference type="GO" id="GO:0016747">
    <property type="term" value="F:acyltransferase activity, transferring groups other than amino-acyl groups"/>
    <property type="evidence" value="ECO:0007669"/>
    <property type="project" value="InterPro"/>
</dbReference>
<dbReference type="Gene3D" id="3.40.630.30">
    <property type="match status" value="1"/>
</dbReference>
<sequence>MKDKAIQYLEKNRLLHIAMLESIRRGTAEFLDASEDGVLLLDQSSNVHMLAAASLEKGKDLIDCITDCYQLVLCQEELVPYASEKFGLYTFFPCKKVARFSKEKVELETDLRIERANAEYIAKIKEVYHTIPPEEVDEISRRGNLFCAFAGEDFVGFSGNHLDGSLGLLDIFPTYQRRGYGEALERFMINYMIDKGDIPYGEIVIGNEASEALQRKLGFEISKETITWLL</sequence>
<dbReference type="Pfam" id="PF08445">
    <property type="entry name" value="FR47"/>
    <property type="match status" value="1"/>
</dbReference>
<accession>A0A845QR04</accession>
<keyword evidence="2" id="KW-0808">Transferase</keyword>
<keyword evidence="3" id="KW-1185">Reference proteome</keyword>
<dbReference type="PROSITE" id="PS51186">
    <property type="entry name" value="GNAT"/>
    <property type="match status" value="1"/>
</dbReference>
<dbReference type="SUPFAM" id="SSF55729">
    <property type="entry name" value="Acyl-CoA N-acyltransferases (Nat)"/>
    <property type="match status" value="1"/>
</dbReference>
<dbReference type="InterPro" id="IPR013653">
    <property type="entry name" value="GCN5-like_dom"/>
</dbReference>